<dbReference type="CDD" id="cd00397">
    <property type="entry name" value="DNA_BRE_C"/>
    <property type="match status" value="1"/>
</dbReference>
<keyword evidence="1" id="KW-0233">DNA recombination</keyword>
<dbReference type="InterPro" id="IPR011010">
    <property type="entry name" value="DNA_brk_join_enz"/>
</dbReference>
<name>A0ABW9AWU3_9BURK</name>
<organism evidence="3 4">
    <name type="scientific">Paraburkholderia dipogonis</name>
    <dbReference type="NCBI Taxonomy" id="1211383"/>
    <lineage>
        <taxon>Bacteria</taxon>
        <taxon>Pseudomonadati</taxon>
        <taxon>Pseudomonadota</taxon>
        <taxon>Betaproteobacteria</taxon>
        <taxon>Burkholderiales</taxon>
        <taxon>Burkholderiaceae</taxon>
        <taxon>Paraburkholderia</taxon>
    </lineage>
</organism>
<dbReference type="Gene3D" id="1.10.443.10">
    <property type="entry name" value="Intergrase catalytic core"/>
    <property type="match status" value="1"/>
</dbReference>
<dbReference type="Proteomes" id="UP001629230">
    <property type="component" value="Unassembled WGS sequence"/>
</dbReference>
<dbReference type="SUPFAM" id="SSF56349">
    <property type="entry name" value="DNA breaking-rejoining enzymes"/>
    <property type="match status" value="1"/>
</dbReference>
<comment type="caution">
    <text evidence="3">The sequence shown here is derived from an EMBL/GenBank/DDBJ whole genome shotgun (WGS) entry which is preliminary data.</text>
</comment>
<evidence type="ECO:0000313" key="4">
    <source>
        <dbReference type="Proteomes" id="UP001629230"/>
    </source>
</evidence>
<proteinExistence type="predicted"/>
<dbReference type="Pfam" id="PF00589">
    <property type="entry name" value="Phage_integrase"/>
    <property type="match status" value="1"/>
</dbReference>
<feature type="domain" description="Tyr recombinase" evidence="2">
    <location>
        <begin position="197"/>
        <end position="413"/>
    </location>
</feature>
<dbReference type="RefSeq" id="WP_408178890.1">
    <property type="nucleotide sequence ID" value="NZ_JAQQEZ010000017.1"/>
</dbReference>
<reference evidence="3 4" key="1">
    <citation type="journal article" date="2024" name="Chem. Sci.">
        <title>Discovery of megapolipeptins by genome mining of a Burkholderiales bacteria collection.</title>
        <authorList>
            <person name="Paulo B.S."/>
            <person name="Recchia M.J.J."/>
            <person name="Lee S."/>
            <person name="Fergusson C.H."/>
            <person name="Romanowski S.B."/>
            <person name="Hernandez A."/>
            <person name="Krull N."/>
            <person name="Liu D.Y."/>
            <person name="Cavanagh H."/>
            <person name="Bos A."/>
            <person name="Gray C.A."/>
            <person name="Murphy B.T."/>
            <person name="Linington R.G."/>
            <person name="Eustaquio A.S."/>
        </authorList>
    </citation>
    <scope>NUCLEOTIDE SEQUENCE [LARGE SCALE GENOMIC DNA]</scope>
    <source>
        <strain evidence="3 4">RL17-350-BIC-A</strain>
    </source>
</reference>
<sequence length="437" mass="49603">MSSRARYLIRTTVFENGERMPILVDARSGLPLFDPCIYACTEIRPRTGSAATVEQALRGVQLLLTFIDHRQIDVAERFATARFLDLDELDELVTVAYLPLDIVGASKRSQAPMRNSLNVVTPDRVRERAPKPAEEAIVAISTVTIRLYYAGSYLEWLGYRAATQVCASLEQKNNYMERLAQFLGHLRARTPKARSHSSRIALTAAQKAELGRVTDPACPHNPWSGEFVRDRNRLIILWGLGTGLRRGELLGLRMKLLDFRRNMASIMRRPDDKADPRKYQPNTKTLERGIGISEELAFLTHQHIVKYRARVRGAQKHDFLFVVESTGRPLSLAGFSKVFRSLREQHQAVGHALTAHVLRHTWNEDFSDVADKAGLAPEDERRARNHAMGWSDLSKTADQYLRRRTQRLATEASRRIQRAVIGSACQETKHEQDEDRG</sequence>
<evidence type="ECO:0000313" key="3">
    <source>
        <dbReference type="EMBL" id="MFM0003921.1"/>
    </source>
</evidence>
<dbReference type="InterPro" id="IPR013762">
    <property type="entry name" value="Integrase-like_cat_sf"/>
</dbReference>
<keyword evidence="4" id="KW-1185">Reference proteome</keyword>
<gene>
    <name evidence="3" type="ORF">PQR57_23205</name>
</gene>
<dbReference type="InterPro" id="IPR002104">
    <property type="entry name" value="Integrase_catalytic"/>
</dbReference>
<dbReference type="PROSITE" id="PS51898">
    <property type="entry name" value="TYR_RECOMBINASE"/>
    <property type="match status" value="1"/>
</dbReference>
<accession>A0ABW9AWU3</accession>
<evidence type="ECO:0000256" key="1">
    <source>
        <dbReference type="ARBA" id="ARBA00023172"/>
    </source>
</evidence>
<evidence type="ECO:0000259" key="2">
    <source>
        <dbReference type="PROSITE" id="PS51898"/>
    </source>
</evidence>
<dbReference type="EMBL" id="JAQQEZ010000017">
    <property type="protein sequence ID" value="MFM0003921.1"/>
    <property type="molecule type" value="Genomic_DNA"/>
</dbReference>
<protein>
    <submittedName>
        <fullName evidence="3">Site-specific integrase</fullName>
    </submittedName>
</protein>